<feature type="coiled-coil region" evidence="17">
    <location>
        <begin position="267"/>
        <end position="461"/>
    </location>
</feature>
<accession>A0AAW1B680</accession>
<evidence type="ECO:0000256" key="11">
    <source>
        <dbReference type="ARBA" id="ARBA00023329"/>
    </source>
</evidence>
<dbReference type="InterPro" id="IPR051002">
    <property type="entry name" value="UBA_autophagy_assoc_protein"/>
</dbReference>
<dbReference type="EMBL" id="JAOTOJ010000008">
    <property type="protein sequence ID" value="KAK9397008.1"/>
    <property type="molecule type" value="Genomic_DNA"/>
</dbReference>
<dbReference type="AlphaFoldDB" id="A0AAW1B680"/>
<dbReference type="Pfam" id="PF17751">
    <property type="entry name" value="SKICH"/>
    <property type="match status" value="1"/>
</dbReference>
<keyword evidence="7" id="KW-0072">Autophagy</keyword>
<reference evidence="19 20" key="1">
    <citation type="journal article" date="2024" name="Proc. Natl. Acad. Sci. U.S.A.">
        <title>The genetic regulatory architecture and epigenomic basis for age-related changes in rattlesnake venom.</title>
        <authorList>
            <person name="Hogan M.P."/>
            <person name="Holding M.L."/>
            <person name="Nystrom G.S."/>
            <person name="Colston T.J."/>
            <person name="Bartlett D.A."/>
            <person name="Mason A.J."/>
            <person name="Ellsworth S.A."/>
            <person name="Rautsaw R.M."/>
            <person name="Lawrence K.C."/>
            <person name="Strickland J.L."/>
            <person name="He B."/>
            <person name="Fraser P."/>
            <person name="Margres M.J."/>
            <person name="Gilbert D.M."/>
            <person name="Gibbs H.L."/>
            <person name="Parkinson C.L."/>
            <person name="Rokyta D.R."/>
        </authorList>
    </citation>
    <scope>NUCLEOTIDE SEQUENCE [LARGE SCALE GENOMIC DNA]</scope>
    <source>
        <strain evidence="19">DRR0105</strain>
    </source>
</reference>
<dbReference type="FunFam" id="2.60.40.2840:FF:000002">
    <property type="entry name" value="Tax1-binding protein 1 isoform 2"/>
    <property type="match status" value="1"/>
</dbReference>
<keyword evidence="6" id="KW-0862">Zinc</keyword>
<keyword evidence="3" id="KW-0963">Cytoplasm</keyword>
<evidence type="ECO:0000313" key="20">
    <source>
        <dbReference type="Proteomes" id="UP001474421"/>
    </source>
</evidence>
<dbReference type="GO" id="GO:0048471">
    <property type="term" value="C:perinuclear region of cytoplasm"/>
    <property type="evidence" value="ECO:0007669"/>
    <property type="project" value="UniProtKB-SubCell"/>
</dbReference>
<evidence type="ECO:0000256" key="10">
    <source>
        <dbReference type="ARBA" id="ARBA00023212"/>
    </source>
</evidence>
<evidence type="ECO:0000256" key="9">
    <source>
        <dbReference type="ARBA" id="ARBA00023136"/>
    </source>
</evidence>
<dbReference type="GO" id="GO:0008270">
    <property type="term" value="F:zinc ion binding"/>
    <property type="evidence" value="ECO:0007669"/>
    <property type="project" value="UniProtKB-KW"/>
</dbReference>
<evidence type="ECO:0000259" key="18">
    <source>
        <dbReference type="PROSITE" id="PS51905"/>
    </source>
</evidence>
<comment type="similarity">
    <text evidence="13">Belongs to the CALCOCO family.</text>
</comment>
<dbReference type="InterPro" id="IPR041641">
    <property type="entry name" value="CALCOCO1/2_Zn_UBZ1"/>
</dbReference>
<dbReference type="Gene3D" id="6.20.250.40">
    <property type="match status" value="1"/>
</dbReference>
<name>A0AAW1B680_CROAD</name>
<dbReference type="Pfam" id="PF18112">
    <property type="entry name" value="Zn-C2H2_12"/>
    <property type="match status" value="1"/>
</dbReference>
<dbReference type="PROSITE" id="PS51905">
    <property type="entry name" value="ZF_UBZ1"/>
    <property type="match status" value="1"/>
</dbReference>
<keyword evidence="8 17" id="KW-0175">Coiled coil</keyword>
<dbReference type="GO" id="GO:0098792">
    <property type="term" value="P:xenophagy"/>
    <property type="evidence" value="ECO:0007669"/>
    <property type="project" value="TreeGrafter"/>
</dbReference>
<keyword evidence="5 16" id="KW-0863">Zinc-finger</keyword>
<evidence type="ECO:0000256" key="12">
    <source>
        <dbReference type="ARBA" id="ARBA00037854"/>
    </source>
</evidence>
<evidence type="ECO:0000256" key="7">
    <source>
        <dbReference type="ARBA" id="ARBA00023006"/>
    </source>
</evidence>
<dbReference type="GO" id="GO:1901098">
    <property type="term" value="P:positive regulation of autophagosome maturation"/>
    <property type="evidence" value="ECO:0007669"/>
    <property type="project" value="TreeGrafter"/>
</dbReference>
<evidence type="ECO:0000256" key="3">
    <source>
        <dbReference type="ARBA" id="ARBA00022490"/>
    </source>
</evidence>
<keyword evidence="4" id="KW-0479">Metal-binding</keyword>
<dbReference type="GO" id="GO:0016605">
    <property type="term" value="C:PML body"/>
    <property type="evidence" value="ECO:0007669"/>
    <property type="project" value="TreeGrafter"/>
</dbReference>
<keyword evidence="20" id="KW-1185">Reference proteome</keyword>
<gene>
    <name evidence="19" type="ORF">NXF25_020369</name>
</gene>
<evidence type="ECO:0000313" key="19">
    <source>
        <dbReference type="EMBL" id="KAK9397008.1"/>
    </source>
</evidence>
<dbReference type="Proteomes" id="UP001474421">
    <property type="component" value="Unassembled WGS sequence"/>
</dbReference>
<evidence type="ECO:0000256" key="17">
    <source>
        <dbReference type="SAM" id="Coils"/>
    </source>
</evidence>
<evidence type="ECO:0000256" key="5">
    <source>
        <dbReference type="ARBA" id="ARBA00022771"/>
    </source>
</evidence>
<dbReference type="GO" id="GO:0005856">
    <property type="term" value="C:cytoskeleton"/>
    <property type="evidence" value="ECO:0007669"/>
    <property type="project" value="UniProtKB-SubCell"/>
</dbReference>
<dbReference type="InterPro" id="IPR041611">
    <property type="entry name" value="SKICH"/>
</dbReference>
<evidence type="ECO:0000256" key="15">
    <source>
        <dbReference type="ARBA" id="ARBA00041519"/>
    </source>
</evidence>
<evidence type="ECO:0000256" key="13">
    <source>
        <dbReference type="ARBA" id="ARBA00037963"/>
    </source>
</evidence>
<dbReference type="Gene3D" id="2.60.40.2840">
    <property type="match status" value="1"/>
</dbReference>
<evidence type="ECO:0000256" key="8">
    <source>
        <dbReference type="ARBA" id="ARBA00023054"/>
    </source>
</evidence>
<dbReference type="GO" id="GO:0031410">
    <property type="term" value="C:cytoplasmic vesicle"/>
    <property type="evidence" value="ECO:0007669"/>
    <property type="project" value="UniProtKB-KW"/>
</dbReference>
<proteinExistence type="inferred from homology"/>
<dbReference type="GO" id="GO:0000421">
    <property type="term" value="C:autophagosome membrane"/>
    <property type="evidence" value="ECO:0007669"/>
    <property type="project" value="UniProtKB-SubCell"/>
</dbReference>
<keyword evidence="11" id="KW-0968">Cytoplasmic vesicle</keyword>
<dbReference type="CDD" id="cd21968">
    <property type="entry name" value="Zn-C2H2_CALCOCO2"/>
    <property type="match status" value="1"/>
</dbReference>
<dbReference type="PANTHER" id="PTHR31915">
    <property type="entry name" value="SKICH DOMAIN-CONTAINING PROTEIN"/>
    <property type="match status" value="1"/>
</dbReference>
<evidence type="ECO:0000256" key="1">
    <source>
        <dbReference type="ARBA" id="ARBA00004245"/>
    </source>
</evidence>
<sequence>MRRKERYPAAAQWLTGYNFSLVAIWAGTPRFPFFSLREDWVALQRLRVRPLASFCSSCGRSSVLLTTGKEVGLASISRKPVPAGITSNKREVWCPVCQGHRIQFLPVTKLLRQPQVQKCFCCLDFNMEDMLCANNNLEEPPTSVVMLESCHFSQIVFANIEKFYVPGTDITCCYNLSQYFTPRKKDWVGIFRVGWKTTREYYTFMWASEPSDSENSYAEQQQVLFKAYYLPKDDEYYQFCYVDQDGQIRGASVPFQFRTEIEDDMLVITKEGEVEKIQQQNETLLQENKKLKKDLVSLQDQNVHLQEEVVAAKVLQDRVNTLQNRCEKLESQMNDLEKEKCAIKAELMQIKEEKESMLSEKEQVGNRLRTILCQTEELQLQVQSQQKEVDTLQETIKDKVKHVEELKGENYQLNAALFRQQKLNKIQEEQTLALQNLKKEKDEIEQENQKLWQENEGLRARLPEIRSSSAGLPSQSPSNSMLLFGNPYSASPEIAEMDPVSQKKCPICQEVFPNDIGQQQYLDHVQNHILDCPYCDKTFDSSNKQVYNDHVFCHRLDQD</sequence>
<keyword evidence="9" id="KW-0472">Membrane</keyword>
<evidence type="ECO:0000256" key="6">
    <source>
        <dbReference type="ARBA" id="ARBA00022833"/>
    </source>
</evidence>
<dbReference type="PANTHER" id="PTHR31915:SF4">
    <property type="entry name" value="CALCIUM-BINDING AND COILED-COIL DOMAIN-CONTAINING PROTEIN 2"/>
    <property type="match status" value="1"/>
</dbReference>
<evidence type="ECO:0000256" key="4">
    <source>
        <dbReference type="ARBA" id="ARBA00022723"/>
    </source>
</evidence>
<protein>
    <recommendedName>
        <fullName evidence="14">Calcium-binding and coiled-coil domain-containing protein 2</fullName>
    </recommendedName>
    <alternativeName>
        <fullName evidence="15">Nuclear domain 10 protein NDP52</fullName>
    </alternativeName>
</protein>
<keyword evidence="10" id="KW-0206">Cytoskeleton</keyword>
<comment type="caution">
    <text evidence="19">The sequence shown here is derived from an EMBL/GenBank/DDBJ whole genome shotgun (WGS) entry which is preliminary data.</text>
</comment>
<comment type="subcellular location">
    <subcellularLocation>
        <location evidence="1">Cytoplasm</location>
        <location evidence="1">Cytoskeleton</location>
    </subcellularLocation>
    <subcellularLocation>
        <location evidence="2">Cytoplasm</location>
        <location evidence="2">Perinuclear region</location>
    </subcellularLocation>
    <subcellularLocation>
        <location evidence="12">Cytoplasmic vesicle</location>
        <location evidence="12">Autophagosome membrane</location>
        <topology evidence="12">Peripheral membrane protein</topology>
    </subcellularLocation>
</comment>
<evidence type="ECO:0000256" key="14">
    <source>
        <dbReference type="ARBA" id="ARBA00040931"/>
    </source>
</evidence>
<feature type="domain" description="UBZ1-type" evidence="18">
    <location>
        <begin position="502"/>
        <end position="528"/>
    </location>
</feature>
<evidence type="ECO:0000256" key="16">
    <source>
        <dbReference type="PROSITE-ProRule" id="PRU01253"/>
    </source>
</evidence>
<evidence type="ECO:0000256" key="2">
    <source>
        <dbReference type="ARBA" id="ARBA00004556"/>
    </source>
</evidence>
<organism evidence="19 20">
    <name type="scientific">Crotalus adamanteus</name>
    <name type="common">Eastern diamondback rattlesnake</name>
    <dbReference type="NCBI Taxonomy" id="8729"/>
    <lineage>
        <taxon>Eukaryota</taxon>
        <taxon>Metazoa</taxon>
        <taxon>Chordata</taxon>
        <taxon>Craniata</taxon>
        <taxon>Vertebrata</taxon>
        <taxon>Euteleostomi</taxon>
        <taxon>Lepidosauria</taxon>
        <taxon>Squamata</taxon>
        <taxon>Bifurcata</taxon>
        <taxon>Unidentata</taxon>
        <taxon>Episquamata</taxon>
        <taxon>Toxicofera</taxon>
        <taxon>Serpentes</taxon>
        <taxon>Colubroidea</taxon>
        <taxon>Viperidae</taxon>
        <taxon>Crotalinae</taxon>
        <taxon>Crotalus</taxon>
    </lineage>
</organism>